<dbReference type="GO" id="GO:0030246">
    <property type="term" value="F:carbohydrate binding"/>
    <property type="evidence" value="ECO:0007669"/>
    <property type="project" value="UniProtKB-UniRule"/>
</dbReference>
<dbReference type="InterPro" id="IPR011013">
    <property type="entry name" value="Gal_mutarotase_sf_dom"/>
</dbReference>
<evidence type="ECO:0000313" key="7">
    <source>
        <dbReference type="EMBL" id="KAK3240977.1"/>
    </source>
</evidence>
<dbReference type="PANTHER" id="PTHR11122">
    <property type="entry name" value="APOSPORY-ASSOCIATED PROTEIN C-RELATED"/>
    <property type="match status" value="1"/>
</dbReference>
<comment type="caution">
    <text evidence="7">The sequence shown here is derived from an EMBL/GenBank/DDBJ whole genome shotgun (WGS) entry which is preliminary data.</text>
</comment>
<dbReference type="PIRSF" id="PIRSF016020">
    <property type="entry name" value="PHexose_mutarotase"/>
    <property type="match status" value="1"/>
</dbReference>
<dbReference type="GO" id="GO:0047938">
    <property type="term" value="F:glucose-6-phosphate 1-epimerase activity"/>
    <property type="evidence" value="ECO:0007669"/>
    <property type="project" value="UniProtKB-UniRule"/>
</dbReference>
<evidence type="ECO:0000256" key="2">
    <source>
        <dbReference type="ARBA" id="ARBA00005866"/>
    </source>
</evidence>
<evidence type="ECO:0000256" key="5">
    <source>
        <dbReference type="PIRNR" id="PIRNR016020"/>
    </source>
</evidence>
<evidence type="ECO:0000256" key="3">
    <source>
        <dbReference type="ARBA" id="ARBA00012083"/>
    </source>
</evidence>
<evidence type="ECO:0000256" key="1">
    <source>
        <dbReference type="ARBA" id="ARBA00001096"/>
    </source>
</evidence>
<dbReference type="GO" id="GO:0005737">
    <property type="term" value="C:cytoplasm"/>
    <property type="evidence" value="ECO:0007669"/>
    <property type="project" value="TreeGrafter"/>
</dbReference>
<comment type="catalytic activity">
    <reaction evidence="1">
        <text>alpha-D-glucose 6-phosphate = beta-D-glucose 6-phosphate</text>
        <dbReference type="Rhea" id="RHEA:16249"/>
        <dbReference type="ChEBI" id="CHEBI:58225"/>
        <dbReference type="ChEBI" id="CHEBI:58247"/>
        <dbReference type="EC" id="5.1.3.15"/>
    </reaction>
</comment>
<dbReference type="AlphaFoldDB" id="A0AAE0BQQ9"/>
<name>A0AAE0BQQ9_9CHLO</name>
<dbReference type="SUPFAM" id="SSF74650">
    <property type="entry name" value="Galactose mutarotase-like"/>
    <property type="match status" value="1"/>
</dbReference>
<dbReference type="EMBL" id="LGRX02033503">
    <property type="protein sequence ID" value="KAK3240977.1"/>
    <property type="molecule type" value="Genomic_DNA"/>
</dbReference>
<evidence type="ECO:0000313" key="8">
    <source>
        <dbReference type="Proteomes" id="UP001190700"/>
    </source>
</evidence>
<protein>
    <recommendedName>
        <fullName evidence="3 5">glucose-6-phosphate 1-epimerase</fullName>
        <ecNumber evidence="3 5">5.1.3.15</ecNumber>
    </recommendedName>
</protein>
<evidence type="ECO:0000256" key="6">
    <source>
        <dbReference type="PIRSR" id="PIRSR016020-1"/>
    </source>
</evidence>
<feature type="active site" evidence="6">
    <location>
        <position position="173"/>
    </location>
</feature>
<gene>
    <name evidence="7" type="ORF">CYMTET_49219</name>
</gene>
<accession>A0AAE0BQQ9</accession>
<keyword evidence="8" id="KW-1185">Reference proteome</keyword>
<organism evidence="7 8">
    <name type="scientific">Cymbomonas tetramitiformis</name>
    <dbReference type="NCBI Taxonomy" id="36881"/>
    <lineage>
        <taxon>Eukaryota</taxon>
        <taxon>Viridiplantae</taxon>
        <taxon>Chlorophyta</taxon>
        <taxon>Pyramimonadophyceae</taxon>
        <taxon>Pyramimonadales</taxon>
        <taxon>Pyramimonadaceae</taxon>
        <taxon>Cymbomonas</taxon>
    </lineage>
</organism>
<evidence type="ECO:0000256" key="4">
    <source>
        <dbReference type="ARBA" id="ARBA00023235"/>
    </source>
</evidence>
<comment type="similarity">
    <text evidence="2 5">Belongs to the glucose-6-phosphate 1-epimerase family.</text>
</comment>
<proteinExistence type="inferred from homology"/>
<dbReference type="Gene3D" id="2.70.98.10">
    <property type="match status" value="1"/>
</dbReference>
<keyword evidence="4 5" id="KW-0413">Isomerase</keyword>
<dbReference type="CDD" id="cd09020">
    <property type="entry name" value="D-hex-6-P-epi_like"/>
    <property type="match status" value="1"/>
</dbReference>
<dbReference type="EC" id="5.1.3.15" evidence="3 5"/>
<dbReference type="InterPro" id="IPR014718">
    <property type="entry name" value="GH-type_carb-bd"/>
</dbReference>
<feature type="active site" evidence="6">
    <location>
        <position position="273"/>
    </location>
</feature>
<dbReference type="Proteomes" id="UP001190700">
    <property type="component" value="Unassembled WGS sequence"/>
</dbReference>
<dbReference type="Pfam" id="PF01263">
    <property type="entry name" value="Aldose_epim"/>
    <property type="match status" value="1"/>
</dbReference>
<sequence length="300" mass="33535">MLEQIPSSFKECKQVRFEEDRQGFAYVHLVHSSGVSEAKIYLFGGNIVSWKVDGAEVLAMRGDFDLLSMDGTKPISGGVPHCFPQFGPGEMQQHGFARNMMWTVCDAKDTCKTRGDAPSVTIKLLPTEYSREMWNHKFEVLYKVTLMEADLHTSLLVINQQASEEFAFSTALHSYFAVSNIANVEIEGLGREGQKYLDKVEDAKNPPEKLAEDGALGLTSFTDRVYLDAPPELRVVDTEQGSALKISSTNWPEAVVWNPFQEKMNSETFICVENAVVQQPVTLLPGQSWRAEMSLTRGKL</sequence>
<dbReference type="PANTHER" id="PTHR11122:SF39">
    <property type="entry name" value="GLUCOSE-6-PHOSPHATE 1-EPIMERASE"/>
    <property type="match status" value="1"/>
</dbReference>
<dbReference type="InterPro" id="IPR008183">
    <property type="entry name" value="Aldose_1/G6P_1-epimerase"/>
</dbReference>
<reference evidence="7 8" key="1">
    <citation type="journal article" date="2015" name="Genome Biol. Evol.">
        <title>Comparative Genomics of a Bacterivorous Green Alga Reveals Evolutionary Causalities and Consequences of Phago-Mixotrophic Mode of Nutrition.</title>
        <authorList>
            <person name="Burns J.A."/>
            <person name="Paasch A."/>
            <person name="Narechania A."/>
            <person name="Kim E."/>
        </authorList>
    </citation>
    <scope>NUCLEOTIDE SEQUENCE [LARGE SCALE GENOMIC DNA]</scope>
    <source>
        <strain evidence="7 8">PLY_AMNH</strain>
    </source>
</reference>
<dbReference type="GO" id="GO:0005975">
    <property type="term" value="P:carbohydrate metabolic process"/>
    <property type="evidence" value="ECO:0007669"/>
    <property type="project" value="InterPro"/>
</dbReference>
<dbReference type="InterPro" id="IPR025532">
    <property type="entry name" value="G6P_1-epimerase"/>
</dbReference>